<keyword evidence="2" id="KW-1133">Transmembrane helix</keyword>
<dbReference type="EMBL" id="KV448386">
    <property type="protein sequence ID" value="OAX36886.1"/>
    <property type="molecule type" value="Genomic_DNA"/>
</dbReference>
<keyword evidence="2" id="KW-0472">Membrane</keyword>
<evidence type="ECO:0000313" key="4">
    <source>
        <dbReference type="Proteomes" id="UP000092154"/>
    </source>
</evidence>
<protein>
    <submittedName>
        <fullName evidence="3">Uncharacterized protein</fullName>
    </submittedName>
</protein>
<dbReference type="Proteomes" id="UP000092154">
    <property type="component" value="Unassembled WGS sequence"/>
</dbReference>
<keyword evidence="2" id="KW-0812">Transmembrane</keyword>
<feature type="transmembrane region" description="Helical" evidence="2">
    <location>
        <begin position="36"/>
        <end position="57"/>
    </location>
</feature>
<dbReference type="STRING" id="1314800.A0A1B7MWA1"/>
<organism evidence="3 4">
    <name type="scientific">Rhizopogon vinicolor AM-OR11-026</name>
    <dbReference type="NCBI Taxonomy" id="1314800"/>
    <lineage>
        <taxon>Eukaryota</taxon>
        <taxon>Fungi</taxon>
        <taxon>Dikarya</taxon>
        <taxon>Basidiomycota</taxon>
        <taxon>Agaricomycotina</taxon>
        <taxon>Agaricomycetes</taxon>
        <taxon>Agaricomycetidae</taxon>
        <taxon>Boletales</taxon>
        <taxon>Suillineae</taxon>
        <taxon>Rhizopogonaceae</taxon>
        <taxon>Rhizopogon</taxon>
    </lineage>
</organism>
<proteinExistence type="predicted"/>
<name>A0A1B7MWA1_9AGAM</name>
<dbReference type="InParanoid" id="A0A1B7MWA1"/>
<evidence type="ECO:0000313" key="3">
    <source>
        <dbReference type="EMBL" id="OAX36886.1"/>
    </source>
</evidence>
<evidence type="ECO:0000256" key="2">
    <source>
        <dbReference type="SAM" id="Phobius"/>
    </source>
</evidence>
<dbReference type="OrthoDB" id="3164709at2759"/>
<feature type="region of interest" description="Disordered" evidence="1">
    <location>
        <begin position="85"/>
        <end position="107"/>
    </location>
</feature>
<sequence length="107" mass="11827">MRGHYTGSKAHRTPALECSAQVDEDGRNEGNEVNSYGGLVLGIAALDGLLIGSKYIVMDTPAMRWATHRSDMSFSRVLGQERNWFDRSENGERQDGRAFGDNSDATF</sequence>
<dbReference type="AlphaFoldDB" id="A0A1B7MWA1"/>
<evidence type="ECO:0000256" key="1">
    <source>
        <dbReference type="SAM" id="MobiDB-lite"/>
    </source>
</evidence>
<accession>A0A1B7MWA1</accession>
<keyword evidence="4" id="KW-1185">Reference proteome</keyword>
<feature type="compositionally biased region" description="Basic and acidic residues" evidence="1">
    <location>
        <begin position="85"/>
        <end position="98"/>
    </location>
</feature>
<reference evidence="3 4" key="1">
    <citation type="submission" date="2016-06" db="EMBL/GenBank/DDBJ databases">
        <title>Comparative genomics of the ectomycorrhizal sister species Rhizopogon vinicolor and Rhizopogon vesiculosus (Basidiomycota: Boletales) reveals a divergence of the mating type B locus.</title>
        <authorList>
            <consortium name="DOE Joint Genome Institute"/>
            <person name="Mujic A.B."/>
            <person name="Kuo A."/>
            <person name="Tritt A."/>
            <person name="Lipzen A."/>
            <person name="Chen C."/>
            <person name="Johnson J."/>
            <person name="Sharma A."/>
            <person name="Barry K."/>
            <person name="Grigoriev I.V."/>
            <person name="Spatafora J.W."/>
        </authorList>
    </citation>
    <scope>NUCLEOTIDE SEQUENCE [LARGE SCALE GENOMIC DNA]</scope>
    <source>
        <strain evidence="3 4">AM-OR11-026</strain>
    </source>
</reference>
<gene>
    <name evidence="3" type="ORF">K503DRAFT_801659</name>
</gene>